<evidence type="ECO:0000313" key="1">
    <source>
        <dbReference type="EMBL" id="CRL03764.1"/>
    </source>
</evidence>
<accession>A0A1J1IW09</accession>
<sequence length="71" mass="8128">MKKILCASQAAPQNDPFMYLSHIFSLYTHVVFCKASVYERKRRHLIHKITTPSEAAKLTKLNCTAQALLHI</sequence>
<evidence type="ECO:0000313" key="2">
    <source>
        <dbReference type="Proteomes" id="UP000183832"/>
    </source>
</evidence>
<name>A0A1J1IW09_9DIPT</name>
<dbReference type="AlphaFoldDB" id="A0A1J1IW09"/>
<gene>
    <name evidence="1" type="ORF">CLUMA_CG016716</name>
</gene>
<proteinExistence type="predicted"/>
<keyword evidence="2" id="KW-1185">Reference proteome</keyword>
<protein>
    <submittedName>
        <fullName evidence="1">CLUMA_CG016716, isoform A</fullName>
    </submittedName>
</protein>
<organism evidence="1 2">
    <name type="scientific">Clunio marinus</name>
    <dbReference type="NCBI Taxonomy" id="568069"/>
    <lineage>
        <taxon>Eukaryota</taxon>
        <taxon>Metazoa</taxon>
        <taxon>Ecdysozoa</taxon>
        <taxon>Arthropoda</taxon>
        <taxon>Hexapoda</taxon>
        <taxon>Insecta</taxon>
        <taxon>Pterygota</taxon>
        <taxon>Neoptera</taxon>
        <taxon>Endopterygota</taxon>
        <taxon>Diptera</taxon>
        <taxon>Nematocera</taxon>
        <taxon>Chironomoidea</taxon>
        <taxon>Chironomidae</taxon>
        <taxon>Clunio</taxon>
    </lineage>
</organism>
<reference evidence="1 2" key="1">
    <citation type="submission" date="2015-04" db="EMBL/GenBank/DDBJ databases">
        <authorList>
            <person name="Syromyatnikov M.Y."/>
            <person name="Popov V.N."/>
        </authorList>
    </citation>
    <scope>NUCLEOTIDE SEQUENCE [LARGE SCALE GENOMIC DNA]</scope>
</reference>
<dbReference type="EMBL" id="CVRI01000059">
    <property type="protein sequence ID" value="CRL03764.1"/>
    <property type="molecule type" value="Genomic_DNA"/>
</dbReference>
<dbReference type="Proteomes" id="UP000183832">
    <property type="component" value="Unassembled WGS sequence"/>
</dbReference>